<dbReference type="EMBL" id="JAUUTY010000003">
    <property type="protein sequence ID" value="KAK1670417.1"/>
    <property type="molecule type" value="Genomic_DNA"/>
</dbReference>
<protein>
    <submittedName>
        <fullName evidence="1">Uncharacterized protein</fullName>
    </submittedName>
</protein>
<organism evidence="1 2">
    <name type="scientific">Lolium multiflorum</name>
    <name type="common">Italian ryegrass</name>
    <name type="synonym">Lolium perenne subsp. multiflorum</name>
    <dbReference type="NCBI Taxonomy" id="4521"/>
    <lineage>
        <taxon>Eukaryota</taxon>
        <taxon>Viridiplantae</taxon>
        <taxon>Streptophyta</taxon>
        <taxon>Embryophyta</taxon>
        <taxon>Tracheophyta</taxon>
        <taxon>Spermatophyta</taxon>
        <taxon>Magnoliopsida</taxon>
        <taxon>Liliopsida</taxon>
        <taxon>Poales</taxon>
        <taxon>Poaceae</taxon>
        <taxon>BOP clade</taxon>
        <taxon>Pooideae</taxon>
        <taxon>Poodae</taxon>
        <taxon>Poeae</taxon>
        <taxon>Poeae Chloroplast Group 2 (Poeae type)</taxon>
        <taxon>Loliodinae</taxon>
        <taxon>Loliinae</taxon>
        <taxon>Lolium</taxon>
    </lineage>
</organism>
<dbReference type="SUPFAM" id="SSF52058">
    <property type="entry name" value="L domain-like"/>
    <property type="match status" value="1"/>
</dbReference>
<keyword evidence="2" id="KW-1185">Reference proteome</keyword>
<dbReference type="Gene3D" id="3.80.10.10">
    <property type="entry name" value="Ribonuclease Inhibitor"/>
    <property type="match status" value="1"/>
</dbReference>
<accession>A0AAD8WQ14</accession>
<reference evidence="1" key="1">
    <citation type="submission" date="2023-07" db="EMBL/GenBank/DDBJ databases">
        <title>A chromosome-level genome assembly of Lolium multiflorum.</title>
        <authorList>
            <person name="Chen Y."/>
            <person name="Copetti D."/>
            <person name="Kolliker R."/>
            <person name="Studer B."/>
        </authorList>
    </citation>
    <scope>NUCLEOTIDE SEQUENCE</scope>
    <source>
        <strain evidence="1">02402/16</strain>
        <tissue evidence="1">Leaf</tissue>
    </source>
</reference>
<dbReference type="Proteomes" id="UP001231189">
    <property type="component" value="Unassembled WGS sequence"/>
</dbReference>
<comment type="caution">
    <text evidence="1">The sequence shown here is derived from an EMBL/GenBank/DDBJ whole genome shotgun (WGS) entry which is preliminary data.</text>
</comment>
<dbReference type="AlphaFoldDB" id="A0AAD8WQ14"/>
<sequence length="107" mass="11162">MSARRQPLLPHAPFLFFFGPIPPSYGHLSSLRYLSLNGNELFGAIPTALATLTILNNQYDSGVPSELGLLSSLRRAREAEGARVLLAAAVVFVGAAEAAQGAALAAA</sequence>
<evidence type="ECO:0000313" key="1">
    <source>
        <dbReference type="EMBL" id="KAK1670417.1"/>
    </source>
</evidence>
<dbReference type="InterPro" id="IPR032675">
    <property type="entry name" value="LRR_dom_sf"/>
</dbReference>
<evidence type="ECO:0000313" key="2">
    <source>
        <dbReference type="Proteomes" id="UP001231189"/>
    </source>
</evidence>
<proteinExistence type="predicted"/>
<name>A0AAD8WQ14_LOLMU</name>
<gene>
    <name evidence="1" type="ORF">QYE76_058576</name>
</gene>